<dbReference type="Proteomes" id="UP000199650">
    <property type="component" value="Unassembled WGS sequence"/>
</dbReference>
<evidence type="ECO:0000256" key="1">
    <source>
        <dbReference type="SAM" id="MobiDB-lite"/>
    </source>
</evidence>
<keyword evidence="3" id="KW-1185">Reference proteome</keyword>
<feature type="region of interest" description="Disordered" evidence="1">
    <location>
        <begin position="118"/>
        <end position="187"/>
    </location>
</feature>
<proteinExistence type="predicted"/>
<dbReference type="EMBL" id="FOJB01000003">
    <property type="protein sequence ID" value="SEW37916.1"/>
    <property type="molecule type" value="Genomic_DNA"/>
</dbReference>
<name>A0A1I0RAV6_9RHOB</name>
<accession>A0A1I0RAV6</accession>
<protein>
    <submittedName>
        <fullName evidence="2">Uncharacterized protein</fullName>
    </submittedName>
</protein>
<feature type="compositionally biased region" description="Polar residues" evidence="1">
    <location>
        <begin position="174"/>
        <end position="187"/>
    </location>
</feature>
<feature type="compositionally biased region" description="Polar residues" evidence="1">
    <location>
        <begin position="153"/>
        <end position="163"/>
    </location>
</feature>
<sequence length="187" mass="20393">MAWLMQQSLRKSVTRHKRNMFNGFGAAHRDPGWDLGYPVIRRQVWLEGGSIGREPSDPPLTTRRLLPQSTTQTAAPCKTSPCPIKPQIIGHNLPSAWMPDSLTNSGSNRRPVSHTLNRFQKCDTGKPLKPNGTQSQKIQKSDTETGHPAGSKADQSQTPSIRISSAPCPAVPTGTWQSGARAYPSSS</sequence>
<gene>
    <name evidence="2" type="ORF">SAMN05444851_3337</name>
</gene>
<evidence type="ECO:0000313" key="2">
    <source>
        <dbReference type="EMBL" id="SEW37916.1"/>
    </source>
</evidence>
<feature type="region of interest" description="Disordered" evidence="1">
    <location>
        <begin position="49"/>
        <end position="82"/>
    </location>
</feature>
<dbReference type="AlphaFoldDB" id="A0A1I0RAV6"/>
<organism evidence="2 3">
    <name type="scientific">Aliiroseovarius sediminilitoris</name>
    <dbReference type="NCBI Taxonomy" id="1173584"/>
    <lineage>
        <taxon>Bacteria</taxon>
        <taxon>Pseudomonadati</taxon>
        <taxon>Pseudomonadota</taxon>
        <taxon>Alphaproteobacteria</taxon>
        <taxon>Rhodobacterales</taxon>
        <taxon>Paracoccaceae</taxon>
        <taxon>Aliiroseovarius</taxon>
    </lineage>
</organism>
<reference evidence="2 3" key="1">
    <citation type="submission" date="2016-10" db="EMBL/GenBank/DDBJ databases">
        <authorList>
            <person name="de Groot N.N."/>
        </authorList>
    </citation>
    <scope>NUCLEOTIDE SEQUENCE [LARGE SCALE GENOMIC DNA]</scope>
    <source>
        <strain evidence="2 3">DSM 29439</strain>
    </source>
</reference>
<evidence type="ECO:0000313" key="3">
    <source>
        <dbReference type="Proteomes" id="UP000199650"/>
    </source>
</evidence>